<reference evidence="1" key="1">
    <citation type="journal article" date="2023" name="Insect Mol. Biol.">
        <title>Genome sequencing provides insights into the evolution of gene families encoding plant cell wall-degrading enzymes in longhorned beetles.</title>
        <authorList>
            <person name="Shin N.R."/>
            <person name="Okamura Y."/>
            <person name="Kirsch R."/>
            <person name="Pauchet Y."/>
        </authorList>
    </citation>
    <scope>NUCLEOTIDE SEQUENCE</scope>
    <source>
        <strain evidence="1">RBIC_L_NR</strain>
    </source>
</reference>
<organism evidence="1 2">
    <name type="scientific">Rhamnusium bicolor</name>
    <dbReference type="NCBI Taxonomy" id="1586634"/>
    <lineage>
        <taxon>Eukaryota</taxon>
        <taxon>Metazoa</taxon>
        <taxon>Ecdysozoa</taxon>
        <taxon>Arthropoda</taxon>
        <taxon>Hexapoda</taxon>
        <taxon>Insecta</taxon>
        <taxon>Pterygota</taxon>
        <taxon>Neoptera</taxon>
        <taxon>Endopterygota</taxon>
        <taxon>Coleoptera</taxon>
        <taxon>Polyphaga</taxon>
        <taxon>Cucujiformia</taxon>
        <taxon>Chrysomeloidea</taxon>
        <taxon>Cerambycidae</taxon>
        <taxon>Lepturinae</taxon>
        <taxon>Rhagiini</taxon>
        <taxon>Rhamnusium</taxon>
    </lineage>
</organism>
<name>A0AAV8ZVF2_9CUCU</name>
<comment type="caution">
    <text evidence="1">The sequence shown here is derived from an EMBL/GenBank/DDBJ whole genome shotgun (WGS) entry which is preliminary data.</text>
</comment>
<protein>
    <submittedName>
        <fullName evidence="1">Uncharacterized protein</fullName>
    </submittedName>
</protein>
<sequence length="236" mass="27215">MDSEETTANSRRQFTNVYHFFGNTTDFSKIQVCQTFFLNTLGISAQVVKTVVKKLKENGAIPETDLRGKVRCNSRLPECIKQSVRDHINMFEPIESHYCRKQTKRTFLPSELSITKMHNLYQIYCRENNIIPAKECIYRSIFCEEFNIGFFKPKKDQCGLCTQYSNSSAVEKAEMQAEYDLHTESKVLSRDQKNKDKGKAGENASYCAAVFDFQQVMVSPKIEVGDAYYKKKIVDL</sequence>
<dbReference type="PANTHER" id="PTHR10773:SF19">
    <property type="match status" value="1"/>
</dbReference>
<evidence type="ECO:0000313" key="2">
    <source>
        <dbReference type="Proteomes" id="UP001162156"/>
    </source>
</evidence>
<dbReference type="AlphaFoldDB" id="A0AAV8ZVF2"/>
<proteinExistence type="predicted"/>
<gene>
    <name evidence="1" type="ORF">NQ314_000906</name>
</gene>
<dbReference type="Proteomes" id="UP001162156">
    <property type="component" value="Unassembled WGS sequence"/>
</dbReference>
<evidence type="ECO:0000313" key="1">
    <source>
        <dbReference type="EMBL" id="KAJ8971073.1"/>
    </source>
</evidence>
<dbReference type="PANTHER" id="PTHR10773">
    <property type="entry name" value="DNA-DIRECTED RNA POLYMERASES I, II, AND III SUBUNIT RPABC2"/>
    <property type="match status" value="1"/>
</dbReference>
<keyword evidence="2" id="KW-1185">Reference proteome</keyword>
<dbReference type="EMBL" id="JANEYF010000257">
    <property type="protein sequence ID" value="KAJ8971073.1"/>
    <property type="molecule type" value="Genomic_DNA"/>
</dbReference>
<accession>A0AAV8ZVF2</accession>